<accession>A0AAU9U8N7</accession>
<protein>
    <submittedName>
        <fullName evidence="1">Uncharacterized protein</fullName>
    </submittedName>
</protein>
<dbReference type="AlphaFoldDB" id="A0AAU9U8N7"/>
<organism evidence="1 2">
    <name type="scientific">Euphydryas editha</name>
    <name type="common">Edith's checkerspot</name>
    <dbReference type="NCBI Taxonomy" id="104508"/>
    <lineage>
        <taxon>Eukaryota</taxon>
        <taxon>Metazoa</taxon>
        <taxon>Ecdysozoa</taxon>
        <taxon>Arthropoda</taxon>
        <taxon>Hexapoda</taxon>
        <taxon>Insecta</taxon>
        <taxon>Pterygota</taxon>
        <taxon>Neoptera</taxon>
        <taxon>Endopterygota</taxon>
        <taxon>Lepidoptera</taxon>
        <taxon>Glossata</taxon>
        <taxon>Ditrysia</taxon>
        <taxon>Papilionoidea</taxon>
        <taxon>Nymphalidae</taxon>
        <taxon>Nymphalinae</taxon>
        <taxon>Euphydryas</taxon>
    </lineage>
</organism>
<name>A0AAU9U8N7_EUPED</name>
<dbReference type="Proteomes" id="UP001153954">
    <property type="component" value="Unassembled WGS sequence"/>
</dbReference>
<sequence length="68" mass="7661">MSLSMDAHAATFISGPQPHVTNGQERHSLLIIVRPLRTEIEYCPSATKGMFEEHQGDLHYCHSHPSYV</sequence>
<comment type="caution">
    <text evidence="1">The sequence shown here is derived from an EMBL/GenBank/DDBJ whole genome shotgun (WGS) entry which is preliminary data.</text>
</comment>
<dbReference type="EMBL" id="CAKOGL010000016">
    <property type="protein sequence ID" value="CAH2096214.1"/>
    <property type="molecule type" value="Genomic_DNA"/>
</dbReference>
<gene>
    <name evidence="1" type="ORF">EEDITHA_LOCUS11582</name>
</gene>
<reference evidence="1" key="1">
    <citation type="submission" date="2022-03" db="EMBL/GenBank/DDBJ databases">
        <authorList>
            <person name="Tunstrom K."/>
        </authorList>
    </citation>
    <scope>NUCLEOTIDE SEQUENCE</scope>
</reference>
<evidence type="ECO:0000313" key="2">
    <source>
        <dbReference type="Proteomes" id="UP001153954"/>
    </source>
</evidence>
<evidence type="ECO:0000313" key="1">
    <source>
        <dbReference type="EMBL" id="CAH2096214.1"/>
    </source>
</evidence>
<keyword evidence="2" id="KW-1185">Reference proteome</keyword>
<proteinExistence type="predicted"/>